<evidence type="ECO:0000313" key="8">
    <source>
        <dbReference type="Proteomes" id="UP001530377"/>
    </source>
</evidence>
<dbReference type="Pfam" id="PF09696">
    <property type="entry name" value="Ctf8"/>
    <property type="match status" value="1"/>
</dbReference>
<dbReference type="GO" id="GO:0006260">
    <property type="term" value="P:DNA replication"/>
    <property type="evidence" value="ECO:0007669"/>
    <property type="project" value="UniProtKB-KW"/>
</dbReference>
<keyword evidence="2" id="KW-0235">DNA replication</keyword>
<comment type="caution">
    <text evidence="7">The sequence shown here is derived from an EMBL/GenBank/DDBJ whole genome shotgun (WGS) entry which is preliminary data.</text>
</comment>
<organism evidence="7 8">
    <name type="scientific">Cyclostephanos tholiformis</name>
    <dbReference type="NCBI Taxonomy" id="382380"/>
    <lineage>
        <taxon>Eukaryota</taxon>
        <taxon>Sar</taxon>
        <taxon>Stramenopiles</taxon>
        <taxon>Ochrophyta</taxon>
        <taxon>Bacillariophyta</taxon>
        <taxon>Coscinodiscophyceae</taxon>
        <taxon>Thalassiosirophycidae</taxon>
        <taxon>Stephanodiscales</taxon>
        <taxon>Stephanodiscaceae</taxon>
        <taxon>Cyclostephanos</taxon>
    </lineage>
</organism>
<proteinExistence type="inferred from homology"/>
<gene>
    <name evidence="7" type="ORF">ACHAXA_005683</name>
</gene>
<name>A0ABD3SR60_9STRA</name>
<reference evidence="7 8" key="1">
    <citation type="submission" date="2024-10" db="EMBL/GenBank/DDBJ databases">
        <title>Updated reference genomes for cyclostephanoid diatoms.</title>
        <authorList>
            <person name="Roberts W.R."/>
            <person name="Alverson A.J."/>
        </authorList>
    </citation>
    <scope>NUCLEOTIDE SEQUENCE [LARGE SCALE GENOMIC DNA]</scope>
    <source>
        <strain evidence="7 8">AJA228-03</strain>
    </source>
</reference>
<evidence type="ECO:0008006" key="9">
    <source>
        <dbReference type="Google" id="ProtNLM"/>
    </source>
</evidence>
<sequence>MTMIIPILASADPESTERVEWVMLELNGELLKPLNLEPNHQTPQQARLLPDGSTSANDLRRRVELGSVKFDANGAPTLIIGNHELKGTAITLREPFAVLRKRKATAKVSQVYNNNNAGGAVVSESTTSRSLRKRVRLEVVGVVKKKLMFDQYPKSIMRSHG</sequence>
<evidence type="ECO:0000256" key="5">
    <source>
        <dbReference type="ARBA" id="ARBA00023306"/>
    </source>
</evidence>
<dbReference type="AlphaFoldDB" id="A0ABD3SR60"/>
<accession>A0ABD3SR60</accession>
<evidence type="ECO:0000256" key="4">
    <source>
        <dbReference type="ARBA" id="ARBA00023242"/>
    </source>
</evidence>
<keyword evidence="8" id="KW-1185">Reference proteome</keyword>
<dbReference type="PANTHER" id="PTHR28605">
    <property type="entry name" value="CTF8, CHROMOSOME TRANSMISSION FIDELITY FACTOR 8 HOMOLOG (S. CEREVISIAE)"/>
    <property type="match status" value="1"/>
</dbReference>
<dbReference type="GO" id="GO:0003677">
    <property type="term" value="F:DNA binding"/>
    <property type="evidence" value="ECO:0007669"/>
    <property type="project" value="UniProtKB-KW"/>
</dbReference>
<dbReference type="EMBL" id="JALLPB020000013">
    <property type="protein sequence ID" value="KAL3826841.1"/>
    <property type="molecule type" value="Genomic_DNA"/>
</dbReference>
<keyword evidence="4" id="KW-0539">Nucleus</keyword>
<protein>
    <recommendedName>
        <fullName evidence="9">Chromosome transmission fidelity protein 8</fullName>
    </recommendedName>
</protein>
<keyword evidence="5" id="KW-0131">Cell cycle</keyword>
<dbReference type="Proteomes" id="UP001530377">
    <property type="component" value="Unassembled WGS sequence"/>
</dbReference>
<evidence type="ECO:0000256" key="2">
    <source>
        <dbReference type="ARBA" id="ARBA00022705"/>
    </source>
</evidence>
<keyword evidence="3" id="KW-0238">DNA-binding</keyword>
<evidence type="ECO:0000313" key="7">
    <source>
        <dbReference type="EMBL" id="KAL3826841.1"/>
    </source>
</evidence>
<comment type="similarity">
    <text evidence="6">Belongs to the CTF8 family.</text>
</comment>
<evidence type="ECO:0000256" key="1">
    <source>
        <dbReference type="ARBA" id="ARBA00004123"/>
    </source>
</evidence>
<evidence type="ECO:0000256" key="3">
    <source>
        <dbReference type="ARBA" id="ARBA00023125"/>
    </source>
</evidence>
<comment type="subcellular location">
    <subcellularLocation>
        <location evidence="1">Nucleus</location>
    </subcellularLocation>
</comment>
<dbReference type="PANTHER" id="PTHR28605:SF1">
    <property type="entry name" value="CHROMOSOME TRANSMISSION FIDELITY FACTOR 8"/>
    <property type="match status" value="1"/>
</dbReference>
<dbReference type="InterPro" id="IPR018607">
    <property type="entry name" value="Ctf8"/>
</dbReference>
<evidence type="ECO:0000256" key="6">
    <source>
        <dbReference type="ARBA" id="ARBA00038447"/>
    </source>
</evidence>
<dbReference type="GO" id="GO:0005634">
    <property type="term" value="C:nucleus"/>
    <property type="evidence" value="ECO:0007669"/>
    <property type="project" value="UniProtKB-SubCell"/>
</dbReference>